<reference evidence="1" key="1">
    <citation type="submission" date="2018-02" db="EMBL/GenBank/DDBJ databases">
        <title>Rhizophora mucronata_Transcriptome.</title>
        <authorList>
            <person name="Meera S.P."/>
            <person name="Sreeshan A."/>
            <person name="Augustine A."/>
        </authorList>
    </citation>
    <scope>NUCLEOTIDE SEQUENCE</scope>
    <source>
        <tissue evidence="1">Leaf</tissue>
    </source>
</reference>
<proteinExistence type="predicted"/>
<name>A0A2P2NCS9_RHIMU</name>
<evidence type="ECO:0000313" key="1">
    <source>
        <dbReference type="EMBL" id="MBX40257.1"/>
    </source>
</evidence>
<accession>A0A2P2NCS9</accession>
<sequence length="29" mass="3639">MLQLVWKLLPYHKNIHTAIIWFWQLVLSF</sequence>
<dbReference type="AlphaFoldDB" id="A0A2P2NCS9"/>
<organism evidence="1">
    <name type="scientific">Rhizophora mucronata</name>
    <name type="common">Asiatic mangrove</name>
    <dbReference type="NCBI Taxonomy" id="61149"/>
    <lineage>
        <taxon>Eukaryota</taxon>
        <taxon>Viridiplantae</taxon>
        <taxon>Streptophyta</taxon>
        <taxon>Embryophyta</taxon>
        <taxon>Tracheophyta</taxon>
        <taxon>Spermatophyta</taxon>
        <taxon>Magnoliopsida</taxon>
        <taxon>eudicotyledons</taxon>
        <taxon>Gunneridae</taxon>
        <taxon>Pentapetalae</taxon>
        <taxon>rosids</taxon>
        <taxon>fabids</taxon>
        <taxon>Malpighiales</taxon>
        <taxon>Rhizophoraceae</taxon>
        <taxon>Rhizophora</taxon>
    </lineage>
</organism>
<dbReference type="EMBL" id="GGEC01059773">
    <property type="protein sequence ID" value="MBX40257.1"/>
    <property type="molecule type" value="Transcribed_RNA"/>
</dbReference>
<protein>
    <submittedName>
        <fullName evidence="1">Uncharacterized protein</fullName>
    </submittedName>
</protein>